<feature type="non-terminal residue" evidence="2">
    <location>
        <position position="1"/>
    </location>
</feature>
<protein>
    <submittedName>
        <fullName evidence="2">Uncharacterized protein</fullName>
    </submittedName>
</protein>
<evidence type="ECO:0000256" key="1">
    <source>
        <dbReference type="SAM" id="MobiDB-lite"/>
    </source>
</evidence>
<accession>A0A4Q9M8I3</accession>
<gene>
    <name evidence="2" type="ORF">BD311DRAFT_768718</name>
</gene>
<proteinExistence type="predicted"/>
<name>A0A4Q9M8I3_9APHY</name>
<reference evidence="2" key="1">
    <citation type="submission" date="2019-01" db="EMBL/GenBank/DDBJ databases">
        <title>Draft genome sequences of three monokaryotic isolates of the white-rot basidiomycete fungus Dichomitus squalens.</title>
        <authorList>
            <consortium name="DOE Joint Genome Institute"/>
            <person name="Lopez S.C."/>
            <person name="Andreopoulos B."/>
            <person name="Pangilinan J."/>
            <person name="Lipzen A."/>
            <person name="Riley R."/>
            <person name="Ahrendt S."/>
            <person name="Ng V."/>
            <person name="Barry K."/>
            <person name="Daum C."/>
            <person name="Grigoriev I.V."/>
            <person name="Hilden K.S."/>
            <person name="Makela M.R."/>
            <person name="de Vries R.P."/>
        </authorList>
    </citation>
    <scope>NUCLEOTIDE SEQUENCE [LARGE SCALE GENOMIC DNA]</scope>
    <source>
        <strain evidence="2">OM18370.1</strain>
    </source>
</reference>
<dbReference type="OrthoDB" id="10625684at2759"/>
<dbReference type="Proteomes" id="UP000292957">
    <property type="component" value="Unassembled WGS sequence"/>
</dbReference>
<evidence type="ECO:0000313" key="2">
    <source>
        <dbReference type="EMBL" id="TBU23289.1"/>
    </source>
</evidence>
<dbReference type="AlphaFoldDB" id="A0A4Q9M8I3"/>
<sequence length="159" mass="17769">MITVWASAARGPNERHHFPPTSSRPSSAGPSPLRHIRLQPLERVLPPPSCLSRPLCTTPSKSRMCDTDTARPHTVQRTSPSLHVHDPCTYQKHRHPLFYSSRAIRCTTTPITCPAHQSIESAVCTHSWFRSCAPYVQDGSRPPALIDAFPVSGFRLRRT</sequence>
<feature type="region of interest" description="Disordered" evidence="1">
    <location>
        <begin position="1"/>
        <end position="33"/>
    </location>
</feature>
<organism evidence="2">
    <name type="scientific">Dichomitus squalens</name>
    <dbReference type="NCBI Taxonomy" id="114155"/>
    <lineage>
        <taxon>Eukaryota</taxon>
        <taxon>Fungi</taxon>
        <taxon>Dikarya</taxon>
        <taxon>Basidiomycota</taxon>
        <taxon>Agaricomycotina</taxon>
        <taxon>Agaricomycetes</taxon>
        <taxon>Polyporales</taxon>
        <taxon>Polyporaceae</taxon>
        <taxon>Dichomitus</taxon>
    </lineage>
</organism>
<dbReference type="EMBL" id="ML143509">
    <property type="protein sequence ID" value="TBU23289.1"/>
    <property type="molecule type" value="Genomic_DNA"/>
</dbReference>
<feature type="compositionally biased region" description="Polar residues" evidence="1">
    <location>
        <begin position="20"/>
        <end position="29"/>
    </location>
</feature>